<keyword evidence="5" id="KW-0479">Metal-binding</keyword>
<dbReference type="InterPro" id="IPR001841">
    <property type="entry name" value="Znf_RING"/>
</dbReference>
<evidence type="ECO:0000256" key="11">
    <source>
        <dbReference type="PROSITE-ProRule" id="PRU00175"/>
    </source>
</evidence>
<feature type="region of interest" description="Disordered" evidence="12">
    <location>
        <begin position="1"/>
        <end position="26"/>
    </location>
</feature>
<evidence type="ECO:0000313" key="14">
    <source>
        <dbReference type="EMBL" id="KAJ6302142.1"/>
    </source>
</evidence>
<reference evidence="14" key="1">
    <citation type="submission" date="2022-10" db="EMBL/GenBank/DDBJ databases">
        <authorList>
            <person name="Hyden B.L."/>
            <person name="Feng K."/>
            <person name="Yates T."/>
            <person name="Jawdy S."/>
            <person name="Smart L.B."/>
            <person name="Muchero W."/>
        </authorList>
    </citation>
    <scope>NUCLEOTIDE SEQUENCE</scope>
    <source>
        <tissue evidence="14">Shoot tip</tissue>
    </source>
</reference>
<dbReference type="EMBL" id="JAPFFI010000027">
    <property type="protein sequence ID" value="KAJ6302142.1"/>
    <property type="molecule type" value="Genomic_DNA"/>
</dbReference>
<reference evidence="14" key="2">
    <citation type="journal article" date="2023" name="Int. J. Mol. Sci.">
        <title>De Novo Assembly and Annotation of 11 Diverse Shrub Willow (Salix) Genomes Reveals Novel Gene Organization in Sex-Linked Regions.</title>
        <authorList>
            <person name="Hyden B."/>
            <person name="Feng K."/>
            <person name="Yates T.B."/>
            <person name="Jawdy S."/>
            <person name="Cereghino C."/>
            <person name="Smart L.B."/>
            <person name="Muchero W."/>
        </authorList>
    </citation>
    <scope>NUCLEOTIDE SEQUENCE</scope>
    <source>
        <tissue evidence="14">Shoot tip</tissue>
    </source>
</reference>
<evidence type="ECO:0000256" key="9">
    <source>
        <dbReference type="ARBA" id="ARBA00022833"/>
    </source>
</evidence>
<feature type="compositionally biased region" description="Polar residues" evidence="12">
    <location>
        <begin position="255"/>
        <end position="287"/>
    </location>
</feature>
<evidence type="ECO:0000259" key="13">
    <source>
        <dbReference type="PROSITE" id="PS50089"/>
    </source>
</evidence>
<keyword evidence="6" id="KW-0227">DNA damage</keyword>
<evidence type="ECO:0000256" key="2">
    <source>
        <dbReference type="ARBA" id="ARBA00004123"/>
    </source>
</evidence>
<dbReference type="InterPro" id="IPR013083">
    <property type="entry name" value="Znf_RING/FYVE/PHD"/>
</dbReference>
<dbReference type="EC" id="2.3.2.27" evidence="3"/>
<accession>A0ABQ8ZJW8</accession>
<dbReference type="PROSITE" id="PS00518">
    <property type="entry name" value="ZF_RING_1"/>
    <property type="match status" value="1"/>
</dbReference>
<evidence type="ECO:0000256" key="3">
    <source>
        <dbReference type="ARBA" id="ARBA00012483"/>
    </source>
</evidence>
<sequence>MVSEEQKESPRVRMQSNPVDNSQNMENLFSPRFKSVAAMAGWDEESILVASLIVEDTPERQFKHKKRSDLHFKTPPSTNTRRKRRDQKKSPISVPLPILNLDEEGELVMQESEKKKEPRIAVDDENKLGGDKLAKDNPDASCSNSALPCMDKLREELSCAICLEICFEPSTTSCGHSFCKKCLRSAADKCGKKCPKCRQLIGNSRSCTVNTVLWNTIQLLFPQDVAAKKESGWKTQKEHQSSERKANDDLISRNVRPSTRVSYRNTSVHHQPSTRVANRDTSTSMWNQDEEDTPLVQRLRRREALERLILSREASGRRRRGIPGPG</sequence>
<name>A0ABQ8ZJW8_9ROSI</name>
<keyword evidence="15" id="KW-1185">Reference proteome</keyword>
<dbReference type="SUPFAM" id="SSF57850">
    <property type="entry name" value="RING/U-box"/>
    <property type="match status" value="1"/>
</dbReference>
<feature type="domain" description="RING-type" evidence="13">
    <location>
        <begin position="159"/>
        <end position="198"/>
    </location>
</feature>
<feature type="region of interest" description="Disordered" evidence="12">
    <location>
        <begin position="231"/>
        <end position="292"/>
    </location>
</feature>
<protein>
    <recommendedName>
        <fullName evidence="3">RING-type E3 ubiquitin transferase</fullName>
        <ecNumber evidence="3">2.3.2.27</ecNumber>
    </recommendedName>
</protein>
<gene>
    <name evidence="14" type="ORF">OIU77_016271</name>
</gene>
<evidence type="ECO:0000256" key="4">
    <source>
        <dbReference type="ARBA" id="ARBA00022679"/>
    </source>
</evidence>
<dbReference type="Proteomes" id="UP001141253">
    <property type="component" value="Chromosome 16"/>
</dbReference>
<comment type="caution">
    <text evidence="14">The sequence shown here is derived from an EMBL/GenBank/DDBJ whole genome shotgun (WGS) entry which is preliminary data.</text>
</comment>
<evidence type="ECO:0000313" key="15">
    <source>
        <dbReference type="Proteomes" id="UP001141253"/>
    </source>
</evidence>
<keyword evidence="8" id="KW-0833">Ubl conjugation pathway</keyword>
<evidence type="ECO:0000256" key="1">
    <source>
        <dbReference type="ARBA" id="ARBA00000900"/>
    </source>
</evidence>
<dbReference type="PROSITE" id="PS50089">
    <property type="entry name" value="ZF_RING_2"/>
    <property type="match status" value="1"/>
</dbReference>
<feature type="compositionally biased region" description="Basic and acidic residues" evidence="12">
    <location>
        <begin position="1"/>
        <end position="11"/>
    </location>
</feature>
<evidence type="ECO:0000256" key="7">
    <source>
        <dbReference type="ARBA" id="ARBA00022771"/>
    </source>
</evidence>
<keyword evidence="9" id="KW-0862">Zinc</keyword>
<dbReference type="InterPro" id="IPR051657">
    <property type="entry name" value="RNF168/RNF169_E3_ubiq-ligase"/>
</dbReference>
<dbReference type="Pfam" id="PF00097">
    <property type="entry name" value="zf-C3HC4"/>
    <property type="match status" value="1"/>
</dbReference>
<proteinExistence type="predicted"/>
<dbReference type="PANTHER" id="PTHR23328:SF0">
    <property type="entry name" value="RING-TYPE DOMAIN-CONTAINING PROTEIN"/>
    <property type="match status" value="1"/>
</dbReference>
<feature type="compositionally biased region" description="Basic and acidic residues" evidence="12">
    <location>
        <begin position="231"/>
        <end position="251"/>
    </location>
</feature>
<evidence type="ECO:0000256" key="6">
    <source>
        <dbReference type="ARBA" id="ARBA00022763"/>
    </source>
</evidence>
<dbReference type="Gene3D" id="3.30.40.10">
    <property type="entry name" value="Zinc/RING finger domain, C3HC4 (zinc finger)"/>
    <property type="match status" value="1"/>
</dbReference>
<feature type="compositionally biased region" description="Polar residues" evidence="12">
    <location>
        <begin position="14"/>
        <end position="26"/>
    </location>
</feature>
<evidence type="ECO:0000256" key="12">
    <source>
        <dbReference type="SAM" id="MobiDB-lite"/>
    </source>
</evidence>
<keyword evidence="10" id="KW-0539">Nucleus</keyword>
<dbReference type="SMART" id="SM00184">
    <property type="entry name" value="RING"/>
    <property type="match status" value="1"/>
</dbReference>
<dbReference type="PANTHER" id="PTHR23328">
    <property type="entry name" value="RING-TYPE DOMAIN-CONTAINING PROTEIN"/>
    <property type="match status" value="1"/>
</dbReference>
<feature type="region of interest" description="Disordered" evidence="12">
    <location>
        <begin position="58"/>
        <end position="96"/>
    </location>
</feature>
<evidence type="ECO:0000256" key="10">
    <source>
        <dbReference type="ARBA" id="ARBA00023242"/>
    </source>
</evidence>
<keyword evidence="4" id="KW-0808">Transferase</keyword>
<organism evidence="14 15">
    <name type="scientific">Salix suchowensis</name>
    <dbReference type="NCBI Taxonomy" id="1278906"/>
    <lineage>
        <taxon>Eukaryota</taxon>
        <taxon>Viridiplantae</taxon>
        <taxon>Streptophyta</taxon>
        <taxon>Embryophyta</taxon>
        <taxon>Tracheophyta</taxon>
        <taxon>Spermatophyta</taxon>
        <taxon>Magnoliopsida</taxon>
        <taxon>eudicotyledons</taxon>
        <taxon>Gunneridae</taxon>
        <taxon>Pentapetalae</taxon>
        <taxon>rosids</taxon>
        <taxon>fabids</taxon>
        <taxon>Malpighiales</taxon>
        <taxon>Salicaceae</taxon>
        <taxon>Saliceae</taxon>
        <taxon>Salix</taxon>
    </lineage>
</organism>
<keyword evidence="7 11" id="KW-0863">Zinc-finger</keyword>
<comment type="subcellular location">
    <subcellularLocation>
        <location evidence="2">Nucleus</location>
    </subcellularLocation>
</comment>
<evidence type="ECO:0000256" key="5">
    <source>
        <dbReference type="ARBA" id="ARBA00022723"/>
    </source>
</evidence>
<evidence type="ECO:0000256" key="8">
    <source>
        <dbReference type="ARBA" id="ARBA00022786"/>
    </source>
</evidence>
<comment type="catalytic activity">
    <reaction evidence="1">
        <text>S-ubiquitinyl-[E2 ubiquitin-conjugating enzyme]-L-cysteine + [acceptor protein]-L-lysine = [E2 ubiquitin-conjugating enzyme]-L-cysteine + N(6)-ubiquitinyl-[acceptor protein]-L-lysine.</text>
        <dbReference type="EC" id="2.3.2.27"/>
    </reaction>
</comment>
<dbReference type="InterPro" id="IPR017907">
    <property type="entry name" value="Znf_RING_CS"/>
</dbReference>
<dbReference type="InterPro" id="IPR018957">
    <property type="entry name" value="Znf_C3HC4_RING-type"/>
</dbReference>